<gene>
    <name evidence="1" type="ORF">RhiirC2_777731</name>
</gene>
<reference evidence="1 2" key="2">
    <citation type="submission" date="2017-10" db="EMBL/GenBank/DDBJ databases">
        <title>Extensive intraspecific genome diversity in a model arbuscular mycorrhizal fungus.</title>
        <authorList>
            <person name="Chen E.C.H."/>
            <person name="Morin E."/>
            <person name="Baudet D."/>
            <person name="Noel J."/>
            <person name="Ndikumana S."/>
            <person name="Charron P."/>
            <person name="St-Onge C."/>
            <person name="Giorgi J."/>
            <person name="Grigoriev I.V."/>
            <person name="Roux C."/>
            <person name="Martin F.M."/>
            <person name="Corradi N."/>
        </authorList>
    </citation>
    <scope>NUCLEOTIDE SEQUENCE [LARGE SCALE GENOMIC DNA]</scope>
    <source>
        <strain evidence="1 2">C2</strain>
    </source>
</reference>
<dbReference type="AlphaFoldDB" id="A0A2N1NDI2"/>
<comment type="caution">
    <text evidence="1">The sequence shown here is derived from an EMBL/GenBank/DDBJ whole genome shotgun (WGS) entry which is preliminary data.</text>
</comment>
<evidence type="ECO:0000313" key="1">
    <source>
        <dbReference type="EMBL" id="PKK71973.1"/>
    </source>
</evidence>
<dbReference type="EMBL" id="LLXL01000469">
    <property type="protein sequence ID" value="PKK71973.1"/>
    <property type="molecule type" value="Genomic_DNA"/>
</dbReference>
<organism evidence="1 2">
    <name type="scientific">Rhizophagus irregularis</name>
    <dbReference type="NCBI Taxonomy" id="588596"/>
    <lineage>
        <taxon>Eukaryota</taxon>
        <taxon>Fungi</taxon>
        <taxon>Fungi incertae sedis</taxon>
        <taxon>Mucoromycota</taxon>
        <taxon>Glomeromycotina</taxon>
        <taxon>Glomeromycetes</taxon>
        <taxon>Glomerales</taxon>
        <taxon>Glomeraceae</taxon>
        <taxon>Rhizophagus</taxon>
    </lineage>
</organism>
<dbReference type="OrthoDB" id="10281475at2759"/>
<accession>A0A2N1NDI2</accession>
<protein>
    <submittedName>
        <fullName evidence="1">Uncharacterized protein</fullName>
    </submittedName>
</protein>
<proteinExistence type="predicted"/>
<dbReference type="Proteomes" id="UP000233469">
    <property type="component" value="Unassembled WGS sequence"/>
</dbReference>
<evidence type="ECO:0000313" key="2">
    <source>
        <dbReference type="Proteomes" id="UP000233469"/>
    </source>
</evidence>
<reference evidence="1 2" key="1">
    <citation type="submission" date="2016-04" db="EMBL/GenBank/DDBJ databases">
        <title>Genome analyses suggest a sexual origin of heterokaryosis in a supposedly ancient asexual fungus.</title>
        <authorList>
            <person name="Ropars J."/>
            <person name="Sedzielewska K."/>
            <person name="Noel J."/>
            <person name="Charron P."/>
            <person name="Farinelli L."/>
            <person name="Marton T."/>
            <person name="Kruger M."/>
            <person name="Pelin A."/>
            <person name="Brachmann A."/>
            <person name="Corradi N."/>
        </authorList>
    </citation>
    <scope>NUCLEOTIDE SEQUENCE [LARGE SCALE GENOMIC DNA]</scope>
    <source>
        <strain evidence="1 2">C2</strain>
    </source>
</reference>
<sequence>MDYGKKVENINDGLKCNVTKFINAPVGYSNPQACYTSRLFKKLNEILESENSQAYRASHFTSKKVSKMLASEDLNDCIIKDNEVISYSSGLASNY</sequence>
<name>A0A2N1NDI2_9GLOM</name>